<proteinExistence type="predicted"/>
<dbReference type="RefSeq" id="WP_340240139.1">
    <property type="nucleotide sequence ID" value="NZ_JBBEWC010000018.1"/>
</dbReference>
<organism evidence="2 3">
    <name type="scientific">Emticicia soli</name>
    <dbReference type="NCBI Taxonomy" id="2027878"/>
    <lineage>
        <taxon>Bacteria</taxon>
        <taxon>Pseudomonadati</taxon>
        <taxon>Bacteroidota</taxon>
        <taxon>Cytophagia</taxon>
        <taxon>Cytophagales</taxon>
        <taxon>Leadbetterellaceae</taxon>
        <taxon>Emticicia</taxon>
    </lineage>
</organism>
<gene>
    <name evidence="2" type="ORF">ACFSR2_19065</name>
</gene>
<reference evidence="3" key="1">
    <citation type="journal article" date="2019" name="Int. J. Syst. Evol. Microbiol.">
        <title>The Global Catalogue of Microorganisms (GCM) 10K type strain sequencing project: providing services to taxonomists for standard genome sequencing and annotation.</title>
        <authorList>
            <consortium name="The Broad Institute Genomics Platform"/>
            <consortium name="The Broad Institute Genome Sequencing Center for Infectious Disease"/>
            <person name="Wu L."/>
            <person name="Ma J."/>
        </authorList>
    </citation>
    <scope>NUCLEOTIDE SEQUENCE [LARGE SCALE GENOMIC DNA]</scope>
    <source>
        <strain evidence="3">KCTC 52344</strain>
    </source>
</reference>
<name>A0ABW5JBR0_9BACT</name>
<feature type="domain" description="Protein NO VEIN C-terminal" evidence="1">
    <location>
        <begin position="291"/>
        <end position="383"/>
    </location>
</feature>
<sequence>MDSSKYFYEGLEEKIKEIDSQKHLIIERLRNAEALRQRFVETYTIDSIRDMPVENYVIGLKSTDDVNNFNFCFILEYKLIDLGNINGSDARRYGVYYSKSKKAFEYTQKYGGELTAFQTVKELIIDIIEKGSERNIEDLVENRLSPVLKGKILSVYYPNLFLNIFSQEHLQHFLKNISIDYSPQNIDLILVREKIVDYKNSHPIMKDWEMVVFTDFLYKTFTINGEITGEVLKNNDDNSPLIPFEPKPDFIDLQIGEFDIRNFENISGPPSSKNPNYIKQAIIQKRIGSLGEDIVLKLESDRIEKAKLKGKEVRKTLLDSEGYDILSYENDGSERFIEVKAVKNRKEYIDFFITANEYEKAQRLPNYWIYIVFGVLSSEPKVWAIKGSTLLESPNVRLSPVLYKVQLNTVN</sequence>
<dbReference type="Proteomes" id="UP001597510">
    <property type="component" value="Unassembled WGS sequence"/>
</dbReference>
<dbReference type="Pfam" id="PF13020">
    <property type="entry name" value="NOV_C"/>
    <property type="match status" value="1"/>
</dbReference>
<dbReference type="EMBL" id="JBHULC010000027">
    <property type="protein sequence ID" value="MFD2523005.1"/>
    <property type="molecule type" value="Genomic_DNA"/>
</dbReference>
<keyword evidence="3" id="KW-1185">Reference proteome</keyword>
<evidence type="ECO:0000259" key="1">
    <source>
        <dbReference type="Pfam" id="PF13020"/>
    </source>
</evidence>
<protein>
    <submittedName>
        <fullName evidence="2">DUF3883 domain-containing protein</fullName>
    </submittedName>
</protein>
<comment type="caution">
    <text evidence="2">The sequence shown here is derived from an EMBL/GenBank/DDBJ whole genome shotgun (WGS) entry which is preliminary data.</text>
</comment>
<accession>A0ABW5JBR0</accession>
<dbReference type="InterPro" id="IPR024975">
    <property type="entry name" value="NOV_C"/>
</dbReference>
<evidence type="ECO:0000313" key="2">
    <source>
        <dbReference type="EMBL" id="MFD2523005.1"/>
    </source>
</evidence>
<evidence type="ECO:0000313" key="3">
    <source>
        <dbReference type="Proteomes" id="UP001597510"/>
    </source>
</evidence>